<evidence type="ECO:0000256" key="1">
    <source>
        <dbReference type="SAM" id="SignalP"/>
    </source>
</evidence>
<dbReference type="OrthoDB" id="1450052at2"/>
<feature type="chain" id="PRO_5011587543" description="Secreted protein" evidence="1">
    <location>
        <begin position="22"/>
        <end position="87"/>
    </location>
</feature>
<dbReference type="RefSeq" id="WP_093113029.1">
    <property type="nucleotide sequence ID" value="NZ_FNGG01000003.1"/>
</dbReference>
<sequence length="87" mass="9722">MKNRFLIPALAMFFAIGMSFATEKAESDPNTDYVKINGTFMSLNQEYDCGQDELPCQIRLRNGQVHDLYDAPSSGSQKEGDGIIIEQ</sequence>
<dbReference type="STRING" id="390640.SAMN04488034_10366"/>
<protein>
    <recommendedName>
        <fullName evidence="4">Secreted protein</fullName>
    </recommendedName>
</protein>
<dbReference type="Proteomes" id="UP000199448">
    <property type="component" value="Unassembled WGS sequence"/>
</dbReference>
<dbReference type="AlphaFoldDB" id="A0A1H5MS76"/>
<organism evidence="2 3">
    <name type="scientific">Salinimicrobium catena</name>
    <dbReference type="NCBI Taxonomy" id="390640"/>
    <lineage>
        <taxon>Bacteria</taxon>
        <taxon>Pseudomonadati</taxon>
        <taxon>Bacteroidota</taxon>
        <taxon>Flavobacteriia</taxon>
        <taxon>Flavobacteriales</taxon>
        <taxon>Flavobacteriaceae</taxon>
        <taxon>Salinimicrobium</taxon>
    </lineage>
</organism>
<evidence type="ECO:0008006" key="4">
    <source>
        <dbReference type="Google" id="ProtNLM"/>
    </source>
</evidence>
<name>A0A1H5MS76_9FLAO</name>
<evidence type="ECO:0000313" key="2">
    <source>
        <dbReference type="EMBL" id="SEE92030.1"/>
    </source>
</evidence>
<proteinExistence type="predicted"/>
<feature type="signal peptide" evidence="1">
    <location>
        <begin position="1"/>
        <end position="21"/>
    </location>
</feature>
<dbReference type="InterPro" id="IPR045391">
    <property type="entry name" value="DUF6520"/>
</dbReference>
<accession>A0A1H5MS76</accession>
<reference evidence="2 3" key="1">
    <citation type="submission" date="2016-10" db="EMBL/GenBank/DDBJ databases">
        <authorList>
            <person name="de Groot N.N."/>
        </authorList>
    </citation>
    <scope>NUCLEOTIDE SEQUENCE [LARGE SCALE GENOMIC DNA]</scope>
    <source>
        <strain evidence="2 3">DSM 23553</strain>
    </source>
</reference>
<gene>
    <name evidence="2" type="ORF">SAMN04488034_10366</name>
</gene>
<keyword evidence="3" id="KW-1185">Reference proteome</keyword>
<keyword evidence="1" id="KW-0732">Signal</keyword>
<dbReference type="Pfam" id="PF20130">
    <property type="entry name" value="DUF6520"/>
    <property type="match status" value="1"/>
</dbReference>
<dbReference type="EMBL" id="FNUG01000003">
    <property type="protein sequence ID" value="SEE92030.1"/>
    <property type="molecule type" value="Genomic_DNA"/>
</dbReference>
<evidence type="ECO:0000313" key="3">
    <source>
        <dbReference type="Proteomes" id="UP000199448"/>
    </source>
</evidence>